<keyword evidence="1" id="KW-1133">Transmembrane helix</keyword>
<protein>
    <recommendedName>
        <fullName evidence="5">SRCR domain-containing protein</fullName>
    </recommendedName>
</protein>
<keyword evidence="1" id="KW-0472">Membrane</keyword>
<reference evidence="2" key="1">
    <citation type="submission" date="2021-02" db="EMBL/GenBank/DDBJ databases">
        <authorList>
            <person name="Nowell W R."/>
        </authorList>
    </citation>
    <scope>NUCLEOTIDE SEQUENCE</scope>
</reference>
<dbReference type="Proteomes" id="UP000663868">
    <property type="component" value="Unassembled WGS sequence"/>
</dbReference>
<comment type="caution">
    <text evidence="2">The sequence shown here is derived from an EMBL/GenBank/DDBJ whole genome shotgun (WGS) entry which is preliminary data.</text>
</comment>
<organism evidence="2 4">
    <name type="scientific">Adineta steineri</name>
    <dbReference type="NCBI Taxonomy" id="433720"/>
    <lineage>
        <taxon>Eukaryota</taxon>
        <taxon>Metazoa</taxon>
        <taxon>Spiralia</taxon>
        <taxon>Gnathifera</taxon>
        <taxon>Rotifera</taxon>
        <taxon>Eurotatoria</taxon>
        <taxon>Bdelloidea</taxon>
        <taxon>Adinetida</taxon>
        <taxon>Adinetidae</taxon>
        <taxon>Adineta</taxon>
    </lineage>
</organism>
<accession>A0A815S0I1</accession>
<proteinExistence type="predicted"/>
<dbReference type="Proteomes" id="UP000663860">
    <property type="component" value="Unassembled WGS sequence"/>
</dbReference>
<evidence type="ECO:0000313" key="2">
    <source>
        <dbReference type="EMBL" id="CAF1484403.1"/>
    </source>
</evidence>
<gene>
    <name evidence="2" type="ORF">IZO911_LOCUS44156</name>
    <name evidence="3" type="ORF">KXQ929_LOCUS36581</name>
</gene>
<dbReference type="AlphaFoldDB" id="A0A815S0I1"/>
<feature type="transmembrane region" description="Helical" evidence="1">
    <location>
        <begin position="73"/>
        <end position="96"/>
    </location>
</feature>
<evidence type="ECO:0008006" key="5">
    <source>
        <dbReference type="Google" id="ProtNLM"/>
    </source>
</evidence>
<evidence type="ECO:0000256" key="1">
    <source>
        <dbReference type="SAM" id="Phobius"/>
    </source>
</evidence>
<name>A0A815S0I1_9BILA</name>
<dbReference type="EMBL" id="CAJOBB010005738">
    <property type="protein sequence ID" value="CAF4138720.1"/>
    <property type="molecule type" value="Genomic_DNA"/>
</dbReference>
<keyword evidence="1" id="KW-0812">Transmembrane</keyword>
<dbReference type="EMBL" id="CAJNOE010002494">
    <property type="protein sequence ID" value="CAF1484403.1"/>
    <property type="molecule type" value="Genomic_DNA"/>
</dbReference>
<sequence length="131" mass="14738">MKSQLGCGYVDFRSEYGSIVCADVACKQLATVICQKLPTQKTQIIQVKRSYNDEPTDDELDDQKSNGSIGRNFAPVFFILGVAFALILLALINVLYQQYQKRKINNKYHGGRLNNDSVYFAVSTANEFDLN</sequence>
<evidence type="ECO:0000313" key="4">
    <source>
        <dbReference type="Proteomes" id="UP000663860"/>
    </source>
</evidence>
<evidence type="ECO:0000313" key="3">
    <source>
        <dbReference type="EMBL" id="CAF4138720.1"/>
    </source>
</evidence>